<dbReference type="InterPro" id="IPR050577">
    <property type="entry name" value="MAPR/NEUFC/NENF-like"/>
</dbReference>
<dbReference type="OrthoDB" id="10257697at2759"/>
<proteinExistence type="inferred from homology"/>
<dbReference type="PANTHER" id="PTHR10281">
    <property type="entry name" value="MEMBRANE-ASSOCIATED PROGESTERONE RECEPTOR COMPONENT-RELATED"/>
    <property type="match status" value="1"/>
</dbReference>
<dbReference type="Proteomes" id="UP000077266">
    <property type="component" value="Unassembled WGS sequence"/>
</dbReference>
<feature type="region of interest" description="Disordered" evidence="2">
    <location>
        <begin position="1"/>
        <end position="36"/>
    </location>
</feature>
<protein>
    <submittedName>
        <fullName evidence="4">Cytochrome b5</fullName>
    </submittedName>
</protein>
<dbReference type="GO" id="GO:0012505">
    <property type="term" value="C:endomembrane system"/>
    <property type="evidence" value="ECO:0007669"/>
    <property type="project" value="TreeGrafter"/>
</dbReference>
<accession>A0A165R2T3</accession>
<evidence type="ECO:0000313" key="5">
    <source>
        <dbReference type="Proteomes" id="UP000077266"/>
    </source>
</evidence>
<comment type="similarity">
    <text evidence="1">Belongs to the cytochrome b5 family. MAPR subfamily.</text>
</comment>
<dbReference type="FunFam" id="3.10.120.10:FF:000003">
    <property type="entry name" value="membrane-associated progesterone receptor component 1"/>
    <property type="match status" value="1"/>
</dbReference>
<dbReference type="EMBL" id="KV425882">
    <property type="protein sequence ID" value="KZW04418.1"/>
    <property type="molecule type" value="Genomic_DNA"/>
</dbReference>
<dbReference type="PANTHER" id="PTHR10281:SF76">
    <property type="entry name" value="CALCUTTA CUP-RELATED"/>
    <property type="match status" value="1"/>
</dbReference>
<sequence>MMPRTTDNSGAPPKPAPADPARPPSPKVLDATGRLVEDRASNRPFLAYQEYRKKEAEKRAEIAARRVEREEKIARGEDGGPAIHDPYEPVEIGLSHVLKFLVFVLLAVTLSGKFVTGSYKWGYEGKWSNIKTYFPSQMTVFSERRLAQFDGTYESKPIYLAIDGDVFDVSASRHTYGPGGSYHIMAGKDMARAFGTGCFKEHQTHDTRGMSEQELASLAHWKKFFAGHQKYFKVGRVVHEPIDPASPIPEPCNQPKKSEDAPKVYGPRRANDEL</sequence>
<evidence type="ECO:0000259" key="3">
    <source>
        <dbReference type="SMART" id="SM01117"/>
    </source>
</evidence>
<gene>
    <name evidence="4" type="ORF">EXIGLDRAFT_24967</name>
</gene>
<evidence type="ECO:0000256" key="1">
    <source>
        <dbReference type="ARBA" id="ARBA00038357"/>
    </source>
</evidence>
<dbReference type="Gene3D" id="3.10.120.10">
    <property type="entry name" value="Cytochrome b5-like heme/steroid binding domain"/>
    <property type="match status" value="1"/>
</dbReference>
<dbReference type="InterPro" id="IPR001199">
    <property type="entry name" value="Cyt_B5-like_heme/steroid-bd"/>
</dbReference>
<dbReference type="InterPro" id="IPR036400">
    <property type="entry name" value="Cyt_B5-like_heme/steroid_sf"/>
</dbReference>
<evidence type="ECO:0000313" key="4">
    <source>
        <dbReference type="EMBL" id="KZW04418.1"/>
    </source>
</evidence>
<dbReference type="AlphaFoldDB" id="A0A165R2T3"/>
<dbReference type="GO" id="GO:0020037">
    <property type="term" value="F:heme binding"/>
    <property type="evidence" value="ECO:0007669"/>
    <property type="project" value="UniProtKB-ARBA"/>
</dbReference>
<feature type="domain" description="Cytochrome b5 heme-binding" evidence="3">
    <location>
        <begin position="141"/>
        <end position="238"/>
    </location>
</feature>
<reference evidence="4 5" key="1">
    <citation type="journal article" date="2016" name="Mol. Biol. Evol.">
        <title>Comparative Genomics of Early-Diverging Mushroom-Forming Fungi Provides Insights into the Origins of Lignocellulose Decay Capabilities.</title>
        <authorList>
            <person name="Nagy L.G."/>
            <person name="Riley R."/>
            <person name="Tritt A."/>
            <person name="Adam C."/>
            <person name="Daum C."/>
            <person name="Floudas D."/>
            <person name="Sun H."/>
            <person name="Yadav J.S."/>
            <person name="Pangilinan J."/>
            <person name="Larsson K.H."/>
            <person name="Matsuura K."/>
            <person name="Barry K."/>
            <person name="Labutti K."/>
            <person name="Kuo R."/>
            <person name="Ohm R.A."/>
            <person name="Bhattacharya S.S."/>
            <person name="Shirouzu T."/>
            <person name="Yoshinaga Y."/>
            <person name="Martin F.M."/>
            <person name="Grigoriev I.V."/>
            <person name="Hibbett D.S."/>
        </authorList>
    </citation>
    <scope>NUCLEOTIDE SEQUENCE [LARGE SCALE GENOMIC DNA]</scope>
    <source>
        <strain evidence="4 5">HHB12029</strain>
    </source>
</reference>
<keyword evidence="5" id="KW-1185">Reference proteome</keyword>
<evidence type="ECO:0000256" key="2">
    <source>
        <dbReference type="SAM" id="MobiDB-lite"/>
    </source>
</evidence>
<name>A0A165R2T3_EXIGL</name>
<dbReference type="InParanoid" id="A0A165R2T3"/>
<feature type="compositionally biased region" description="Pro residues" evidence="2">
    <location>
        <begin position="12"/>
        <end position="26"/>
    </location>
</feature>
<dbReference type="SMART" id="SM01117">
    <property type="entry name" value="Cyt-b5"/>
    <property type="match status" value="1"/>
</dbReference>
<dbReference type="Pfam" id="PF00173">
    <property type="entry name" value="Cyt-b5"/>
    <property type="match status" value="1"/>
</dbReference>
<dbReference type="SUPFAM" id="SSF55856">
    <property type="entry name" value="Cytochrome b5-like heme/steroid binding domain"/>
    <property type="match status" value="1"/>
</dbReference>
<feature type="region of interest" description="Disordered" evidence="2">
    <location>
        <begin position="243"/>
        <end position="274"/>
    </location>
</feature>
<organism evidence="4 5">
    <name type="scientific">Exidia glandulosa HHB12029</name>
    <dbReference type="NCBI Taxonomy" id="1314781"/>
    <lineage>
        <taxon>Eukaryota</taxon>
        <taxon>Fungi</taxon>
        <taxon>Dikarya</taxon>
        <taxon>Basidiomycota</taxon>
        <taxon>Agaricomycotina</taxon>
        <taxon>Agaricomycetes</taxon>
        <taxon>Auriculariales</taxon>
        <taxon>Exidiaceae</taxon>
        <taxon>Exidia</taxon>
    </lineage>
</organism>
<dbReference type="GO" id="GO:0016020">
    <property type="term" value="C:membrane"/>
    <property type="evidence" value="ECO:0007669"/>
    <property type="project" value="TreeGrafter"/>
</dbReference>